<organism evidence="3 4">
    <name type="scientific">Candidatus Buchananbacteria bacterium RIFCSPHIGHO2_01_FULL_46_12</name>
    <dbReference type="NCBI Taxonomy" id="1797536"/>
    <lineage>
        <taxon>Bacteria</taxon>
        <taxon>Candidatus Buchananiibacteriota</taxon>
    </lineage>
</organism>
<evidence type="ECO:0000313" key="3">
    <source>
        <dbReference type="EMBL" id="OGY49091.1"/>
    </source>
</evidence>
<gene>
    <name evidence="3" type="ORF">A2663_04840</name>
</gene>
<evidence type="ECO:0000313" key="4">
    <source>
        <dbReference type="Proteomes" id="UP000178432"/>
    </source>
</evidence>
<dbReference type="PROSITE" id="PS50005">
    <property type="entry name" value="TPR"/>
    <property type="match status" value="1"/>
</dbReference>
<feature type="repeat" description="TPR" evidence="1">
    <location>
        <begin position="190"/>
        <end position="223"/>
    </location>
</feature>
<evidence type="ECO:0000256" key="1">
    <source>
        <dbReference type="PROSITE-ProRule" id="PRU00339"/>
    </source>
</evidence>
<dbReference type="SUPFAM" id="SSF48452">
    <property type="entry name" value="TPR-like"/>
    <property type="match status" value="1"/>
</dbReference>
<dbReference type="Pfam" id="PF13181">
    <property type="entry name" value="TPR_8"/>
    <property type="match status" value="1"/>
</dbReference>
<name>A0A1G1YA24_9BACT</name>
<dbReference type="EMBL" id="MHIF01000005">
    <property type="protein sequence ID" value="OGY49091.1"/>
    <property type="molecule type" value="Genomic_DNA"/>
</dbReference>
<dbReference type="InterPro" id="IPR019734">
    <property type="entry name" value="TPR_rpt"/>
</dbReference>
<sequence length="283" mass="32403">MIFYIIPTVIIIASAAVIIRLVYKKLPNLAAINIESIAEEKVAKVTNRIMIERLSRKAAAIKKITLDVLRPILQDLKIFSREFYQKIIDLEKNYLKPQPLKRIEVNFAVKEQLAAVSKLMAESNFVQAEEACFQIIRLDAKNPEVYKILAGLYLETKEYKKARETGRYLLKLLSRLFDREDSGENRHLLANGYTDLGWIYQLENKPGLALANYQKAVELEPGNPRFLDLLLKISIILKDKKLASRAFSSLKEADPDNQKLAALKEEITSLPEKESKRQYNAPL</sequence>
<keyword evidence="2" id="KW-0812">Transmembrane</keyword>
<dbReference type="InterPro" id="IPR011990">
    <property type="entry name" value="TPR-like_helical_dom_sf"/>
</dbReference>
<dbReference type="SMART" id="SM00028">
    <property type="entry name" value="TPR"/>
    <property type="match status" value="2"/>
</dbReference>
<dbReference type="Gene3D" id="1.25.40.10">
    <property type="entry name" value="Tetratricopeptide repeat domain"/>
    <property type="match status" value="2"/>
</dbReference>
<protein>
    <submittedName>
        <fullName evidence="3">Uncharacterized protein</fullName>
    </submittedName>
</protein>
<keyword evidence="1" id="KW-0802">TPR repeat</keyword>
<accession>A0A1G1YA24</accession>
<keyword evidence="2" id="KW-0472">Membrane</keyword>
<proteinExistence type="predicted"/>
<evidence type="ECO:0000256" key="2">
    <source>
        <dbReference type="SAM" id="Phobius"/>
    </source>
</evidence>
<keyword evidence="2" id="KW-1133">Transmembrane helix</keyword>
<reference evidence="3 4" key="1">
    <citation type="journal article" date="2016" name="Nat. Commun.">
        <title>Thousands of microbial genomes shed light on interconnected biogeochemical processes in an aquifer system.</title>
        <authorList>
            <person name="Anantharaman K."/>
            <person name="Brown C.T."/>
            <person name="Hug L.A."/>
            <person name="Sharon I."/>
            <person name="Castelle C.J."/>
            <person name="Probst A.J."/>
            <person name="Thomas B.C."/>
            <person name="Singh A."/>
            <person name="Wilkins M.J."/>
            <person name="Karaoz U."/>
            <person name="Brodie E.L."/>
            <person name="Williams K.H."/>
            <person name="Hubbard S.S."/>
            <person name="Banfield J.F."/>
        </authorList>
    </citation>
    <scope>NUCLEOTIDE SEQUENCE [LARGE SCALE GENOMIC DNA]</scope>
</reference>
<dbReference type="AlphaFoldDB" id="A0A1G1YA24"/>
<comment type="caution">
    <text evidence="3">The sequence shown here is derived from an EMBL/GenBank/DDBJ whole genome shotgun (WGS) entry which is preliminary data.</text>
</comment>
<dbReference type="Proteomes" id="UP000178432">
    <property type="component" value="Unassembled WGS sequence"/>
</dbReference>
<feature type="transmembrane region" description="Helical" evidence="2">
    <location>
        <begin position="6"/>
        <end position="23"/>
    </location>
</feature>